<dbReference type="AlphaFoldDB" id="A0AAV7KQB2"/>
<reference evidence="2" key="1">
    <citation type="journal article" date="2022" name="bioRxiv">
        <title>Sequencing and chromosome-scale assembly of the giantPleurodeles waltlgenome.</title>
        <authorList>
            <person name="Brown T."/>
            <person name="Elewa A."/>
            <person name="Iarovenko S."/>
            <person name="Subramanian E."/>
            <person name="Araus A.J."/>
            <person name="Petzold A."/>
            <person name="Susuki M."/>
            <person name="Suzuki K.-i.T."/>
            <person name="Hayashi T."/>
            <person name="Toyoda A."/>
            <person name="Oliveira C."/>
            <person name="Osipova E."/>
            <person name="Leigh N.D."/>
            <person name="Simon A."/>
            <person name="Yun M.H."/>
        </authorList>
    </citation>
    <scope>NUCLEOTIDE SEQUENCE</scope>
    <source>
        <strain evidence="2">20211129_DDA</strain>
        <tissue evidence="2">Liver</tissue>
    </source>
</reference>
<dbReference type="Proteomes" id="UP001066276">
    <property type="component" value="Chromosome 12"/>
</dbReference>
<proteinExistence type="predicted"/>
<sequence>MASGESHFWQMTVGCLAIKCGLYGNSLLRLGKRNEEMHGWSWTKALLSPRIHQKKTMYKWNLCILTTYQEIKGAANISPYKAMLHSMPASPPSTGQRGDNVWDDPHATRTAALSSEGV</sequence>
<keyword evidence="3" id="KW-1185">Reference proteome</keyword>
<accession>A0AAV7KQB2</accession>
<evidence type="ECO:0000256" key="1">
    <source>
        <dbReference type="SAM" id="MobiDB-lite"/>
    </source>
</evidence>
<name>A0AAV7KQB2_PLEWA</name>
<protein>
    <submittedName>
        <fullName evidence="2">Uncharacterized protein</fullName>
    </submittedName>
</protein>
<gene>
    <name evidence="2" type="ORF">NDU88_000986</name>
</gene>
<feature type="region of interest" description="Disordered" evidence="1">
    <location>
        <begin position="88"/>
        <end position="118"/>
    </location>
</feature>
<dbReference type="EMBL" id="JANPWB010000016">
    <property type="protein sequence ID" value="KAJ1080797.1"/>
    <property type="molecule type" value="Genomic_DNA"/>
</dbReference>
<evidence type="ECO:0000313" key="3">
    <source>
        <dbReference type="Proteomes" id="UP001066276"/>
    </source>
</evidence>
<comment type="caution">
    <text evidence="2">The sequence shown here is derived from an EMBL/GenBank/DDBJ whole genome shotgun (WGS) entry which is preliminary data.</text>
</comment>
<evidence type="ECO:0000313" key="2">
    <source>
        <dbReference type="EMBL" id="KAJ1080797.1"/>
    </source>
</evidence>
<organism evidence="2 3">
    <name type="scientific">Pleurodeles waltl</name>
    <name type="common">Iberian ribbed newt</name>
    <dbReference type="NCBI Taxonomy" id="8319"/>
    <lineage>
        <taxon>Eukaryota</taxon>
        <taxon>Metazoa</taxon>
        <taxon>Chordata</taxon>
        <taxon>Craniata</taxon>
        <taxon>Vertebrata</taxon>
        <taxon>Euteleostomi</taxon>
        <taxon>Amphibia</taxon>
        <taxon>Batrachia</taxon>
        <taxon>Caudata</taxon>
        <taxon>Salamandroidea</taxon>
        <taxon>Salamandridae</taxon>
        <taxon>Pleurodelinae</taxon>
        <taxon>Pleurodeles</taxon>
    </lineage>
</organism>